<dbReference type="AlphaFoldDB" id="U4PAV0"/>
<proteinExistence type="predicted"/>
<dbReference type="EMBL" id="BX284604">
    <property type="protein sequence ID" value="CDH93011.1"/>
    <property type="molecule type" value="Genomic_DNA"/>
</dbReference>
<organism evidence="5 6">
    <name type="scientific">Caenorhabditis elegans</name>
    <dbReference type="NCBI Taxonomy" id="6239"/>
    <lineage>
        <taxon>Eukaryota</taxon>
        <taxon>Metazoa</taxon>
        <taxon>Ecdysozoa</taxon>
        <taxon>Nematoda</taxon>
        <taxon>Chromadorea</taxon>
        <taxon>Rhabditida</taxon>
        <taxon>Rhabditina</taxon>
        <taxon>Rhabditomorpha</taxon>
        <taxon>Rhabditoidea</taxon>
        <taxon>Rhabditidae</taxon>
        <taxon>Peloderinae</taxon>
        <taxon>Caenorhabditis</taxon>
    </lineage>
</organism>
<keyword evidence="1 3" id="KW-0479">Metal-binding</keyword>
<evidence type="ECO:0000313" key="5">
    <source>
        <dbReference type="EMBL" id="CDH93011.1"/>
    </source>
</evidence>
<keyword evidence="6" id="KW-1185">Reference proteome</keyword>
<dbReference type="Pfam" id="PF14634">
    <property type="entry name" value="zf-RING_5"/>
    <property type="match status" value="1"/>
</dbReference>
<evidence type="ECO:0000256" key="1">
    <source>
        <dbReference type="ARBA" id="ARBA00022771"/>
    </source>
</evidence>
<keyword evidence="2" id="KW-0862">Zinc</keyword>
<dbReference type="InParanoid" id="U4PAV0"/>
<dbReference type="PaxDb" id="6239-Y38C1AA.19"/>
<accession>U4PAV0</accession>
<dbReference type="Proteomes" id="UP000001940">
    <property type="component" value="Chromosome IV"/>
</dbReference>
<evidence type="ECO:0000256" key="3">
    <source>
        <dbReference type="PROSITE-ProRule" id="PRU00175"/>
    </source>
</evidence>
<dbReference type="FunCoup" id="U4PAV0">
    <property type="interactions" value="1"/>
</dbReference>
<evidence type="ECO:0000313" key="7">
    <source>
        <dbReference type="WormBase" id="Y38C1AA.19"/>
    </source>
</evidence>
<protein>
    <submittedName>
        <fullName evidence="5">RING-type domain-containing protein</fullName>
    </submittedName>
</protein>
<evidence type="ECO:0000313" key="6">
    <source>
        <dbReference type="Proteomes" id="UP000001940"/>
    </source>
</evidence>
<dbReference type="GO" id="GO:0008270">
    <property type="term" value="F:zinc ion binding"/>
    <property type="evidence" value="ECO:0007669"/>
    <property type="project" value="UniProtKB-KW"/>
</dbReference>
<dbReference type="HOGENOM" id="CLU_1751354_0_0_1"/>
<dbReference type="GeneID" id="24105070"/>
<dbReference type="SUPFAM" id="SSF57850">
    <property type="entry name" value="RING/U-box"/>
    <property type="match status" value="1"/>
</dbReference>
<dbReference type="RefSeq" id="NP_001294309.1">
    <property type="nucleotide sequence ID" value="NM_001307380.1"/>
</dbReference>
<evidence type="ECO:0000259" key="4">
    <source>
        <dbReference type="PROSITE" id="PS50089"/>
    </source>
</evidence>
<sequence>MSLCRTFFCVKCSQFFDESNQQSRVGVCKHSVCEQCFDRKMSPNCPACNKIDAFKHTNIKFQAIAISDNLSDEPVLSNLHRYKHVNSNSSAEQVNNTRNRATFCNDGTHKTHKISVIENVISFLKRIESLNTLSVISPNMTLFKSTIQF</sequence>
<dbReference type="KEGG" id="cel:CELE_Y38C1AA.19"/>
<dbReference type="InterPro" id="IPR001841">
    <property type="entry name" value="Znf_RING"/>
</dbReference>
<dbReference type="Bgee" id="WBGene00219750">
    <property type="expression patterns" value="Expressed in larva"/>
</dbReference>
<gene>
    <name evidence="5" type="ORF">CELE_Y38C1AA.19</name>
    <name evidence="5 7" type="ORF">Y38C1AA.19</name>
</gene>
<name>U4PAV0_CAEEL</name>
<dbReference type="CTD" id="24105070"/>
<dbReference type="AGR" id="WB:WBGene00219750"/>
<keyword evidence="1 3" id="KW-0863">Zinc-finger</keyword>
<feature type="domain" description="RING-type" evidence="4">
    <location>
        <begin position="9"/>
        <end position="49"/>
    </location>
</feature>
<evidence type="ECO:0000256" key="2">
    <source>
        <dbReference type="ARBA" id="ARBA00022833"/>
    </source>
</evidence>
<dbReference type="WormBase" id="Y38C1AA.19">
    <property type="protein sequence ID" value="CE49087"/>
    <property type="gene ID" value="WBGene00219750"/>
</dbReference>
<dbReference type="PROSITE" id="PS50089">
    <property type="entry name" value="ZF_RING_2"/>
    <property type="match status" value="1"/>
</dbReference>
<reference evidence="5 6" key="1">
    <citation type="journal article" date="1998" name="Science">
        <title>Genome sequence of the nematode C. elegans: a platform for investigating biology.</title>
        <authorList>
            <consortium name="The C. elegans sequencing consortium"/>
            <person name="Sulson J.E."/>
            <person name="Waterston R."/>
        </authorList>
    </citation>
    <scope>NUCLEOTIDE SEQUENCE [LARGE SCALE GENOMIC DNA]</scope>
    <source>
        <strain evidence="5 6">Bristol N2</strain>
    </source>
</reference>